<organism evidence="11 12">
    <name type="scientific">Salmo trutta</name>
    <name type="common">Brown trout</name>
    <dbReference type="NCBI Taxonomy" id="8032"/>
    <lineage>
        <taxon>Eukaryota</taxon>
        <taxon>Metazoa</taxon>
        <taxon>Chordata</taxon>
        <taxon>Craniata</taxon>
        <taxon>Vertebrata</taxon>
        <taxon>Euteleostomi</taxon>
        <taxon>Actinopterygii</taxon>
        <taxon>Neopterygii</taxon>
        <taxon>Teleostei</taxon>
        <taxon>Protacanthopterygii</taxon>
        <taxon>Salmoniformes</taxon>
        <taxon>Salmonidae</taxon>
        <taxon>Salmoninae</taxon>
        <taxon>Salmo</taxon>
    </lineage>
</organism>
<dbReference type="Proteomes" id="UP000472277">
    <property type="component" value="Chromosome 14"/>
</dbReference>
<dbReference type="FunFam" id="1.10.10.60:FF:000059">
    <property type="entry name" value="TGFB-induced factor homeobox 1"/>
    <property type="match status" value="1"/>
</dbReference>
<feature type="domain" description="Homeobox" evidence="10">
    <location>
        <begin position="43"/>
        <end position="106"/>
    </location>
</feature>
<evidence type="ECO:0000256" key="8">
    <source>
        <dbReference type="PROSITE-ProRule" id="PRU00108"/>
    </source>
</evidence>
<dbReference type="GO" id="GO:0003677">
    <property type="term" value="F:DNA binding"/>
    <property type="evidence" value="ECO:0007669"/>
    <property type="project" value="UniProtKB-UniRule"/>
</dbReference>
<keyword evidence="2" id="KW-0805">Transcription regulation</keyword>
<dbReference type="SUPFAM" id="SSF46689">
    <property type="entry name" value="Homeodomain-like"/>
    <property type="match status" value="1"/>
</dbReference>
<evidence type="ECO:0000256" key="1">
    <source>
        <dbReference type="ARBA" id="ARBA00004123"/>
    </source>
</evidence>
<dbReference type="PANTHER" id="PTHR11850">
    <property type="entry name" value="HOMEOBOX PROTEIN TRANSCRIPTION FACTORS"/>
    <property type="match status" value="1"/>
</dbReference>
<evidence type="ECO:0000256" key="9">
    <source>
        <dbReference type="SAM" id="MobiDB-lite"/>
    </source>
</evidence>
<evidence type="ECO:0000256" key="2">
    <source>
        <dbReference type="ARBA" id="ARBA00023015"/>
    </source>
</evidence>
<feature type="compositionally biased region" description="Basic and acidic residues" evidence="9">
    <location>
        <begin position="1"/>
        <end position="17"/>
    </location>
</feature>
<keyword evidence="6 8" id="KW-0539">Nucleus</keyword>
<dbReference type="PROSITE" id="PS50071">
    <property type="entry name" value="HOMEOBOX_2"/>
    <property type="match status" value="1"/>
</dbReference>
<feature type="compositionally biased region" description="Low complexity" evidence="9">
    <location>
        <begin position="139"/>
        <end position="150"/>
    </location>
</feature>
<feature type="DNA-binding region" description="Homeobox" evidence="8">
    <location>
        <begin position="45"/>
        <end position="107"/>
    </location>
</feature>
<dbReference type="OMA" id="TVWGPQH"/>
<dbReference type="GeneTree" id="ENSGT00940000155230"/>
<dbReference type="GO" id="GO:0005634">
    <property type="term" value="C:nucleus"/>
    <property type="evidence" value="ECO:0007669"/>
    <property type="project" value="UniProtKB-SubCell"/>
</dbReference>
<feature type="region of interest" description="Disordered" evidence="9">
    <location>
        <begin position="110"/>
        <end position="159"/>
    </location>
</feature>
<dbReference type="InterPro" id="IPR050224">
    <property type="entry name" value="TALE_homeobox"/>
</dbReference>
<dbReference type="KEGG" id="stru:115208296"/>
<comment type="similarity">
    <text evidence="7">Belongs to the TALE/TGIF homeobox family.</text>
</comment>
<keyword evidence="3 8" id="KW-0238">DNA-binding</keyword>
<keyword evidence="4 8" id="KW-0371">Homeobox</keyword>
<dbReference type="InterPro" id="IPR008422">
    <property type="entry name" value="KN_HD"/>
</dbReference>
<dbReference type="SMART" id="SM00389">
    <property type="entry name" value="HOX"/>
    <property type="match status" value="1"/>
</dbReference>
<gene>
    <name evidence="11" type="primary">LOC115208296</name>
</gene>
<dbReference type="InterPro" id="IPR009057">
    <property type="entry name" value="Homeodomain-like_sf"/>
</dbReference>
<reference evidence="11" key="2">
    <citation type="submission" date="2025-09" db="UniProtKB">
        <authorList>
            <consortium name="Ensembl"/>
        </authorList>
    </citation>
    <scope>IDENTIFICATION</scope>
</reference>
<evidence type="ECO:0000259" key="10">
    <source>
        <dbReference type="PROSITE" id="PS50071"/>
    </source>
</evidence>
<keyword evidence="12" id="KW-1185">Reference proteome</keyword>
<comment type="subcellular location">
    <subcellularLocation>
        <location evidence="1 8">Nucleus</location>
    </subcellularLocation>
</comment>
<dbReference type="GO" id="GO:0006355">
    <property type="term" value="P:regulation of DNA-templated transcription"/>
    <property type="evidence" value="ECO:0007669"/>
    <property type="project" value="InterPro"/>
</dbReference>
<evidence type="ECO:0000256" key="4">
    <source>
        <dbReference type="ARBA" id="ARBA00023155"/>
    </source>
</evidence>
<dbReference type="Pfam" id="PF05920">
    <property type="entry name" value="Homeobox_KN"/>
    <property type="match status" value="1"/>
</dbReference>
<protein>
    <submittedName>
        <fullName evidence="11">Homeobox protein TGIF1-like</fullName>
    </submittedName>
</protein>
<name>A0A674EA44_SALTR</name>
<dbReference type="Gene3D" id="1.10.10.60">
    <property type="entry name" value="Homeodomain-like"/>
    <property type="match status" value="1"/>
</dbReference>
<dbReference type="CDD" id="cd00086">
    <property type="entry name" value="homeodomain"/>
    <property type="match status" value="1"/>
</dbReference>
<dbReference type="OrthoDB" id="10056939at2759"/>
<dbReference type="AlphaFoldDB" id="A0A674EA44"/>
<accession>A0A674EA44</accession>
<proteinExistence type="inferred from homology"/>
<dbReference type="RefSeq" id="XP_029632095.1">
    <property type="nucleotide sequence ID" value="XM_029776235.1"/>
</dbReference>
<feature type="region of interest" description="Disordered" evidence="9">
    <location>
        <begin position="274"/>
        <end position="311"/>
    </location>
</feature>
<evidence type="ECO:0000256" key="5">
    <source>
        <dbReference type="ARBA" id="ARBA00023163"/>
    </source>
</evidence>
<evidence type="ECO:0000256" key="7">
    <source>
        <dbReference type="ARBA" id="ARBA00038021"/>
    </source>
</evidence>
<evidence type="ECO:0000313" key="11">
    <source>
        <dbReference type="Ensembl" id="ENSSTUP00000104656.1"/>
    </source>
</evidence>
<dbReference type="GeneID" id="115208296"/>
<dbReference type="Ensembl" id="ENSSTUT00000112190.1">
    <property type="protein sequence ID" value="ENSSTUP00000104656.1"/>
    <property type="gene ID" value="ENSSTUG00000046709.1"/>
</dbReference>
<sequence>MKPFKRALEEERMREQELSAMSESDPFEDDSSTLDLSGGGGGSGKRRRRGNLPKEAVQVLRSWLYEHRFNAYPSEQEKLSLSDQTSLSVLQICNWFINARRRLLPDLLRKDGKDPTQFTISRRAGKGEGRPATGGFGEGSSPESPTSVPSPALPPLRPSVIRPAPTLDLSLLGNTATAILLGAGYPSQEGYCVQALMQLDMQSLLRREAKENGSKVISASPTGGLFNTPPPTPPELCPSQDFSDLRLLVDAALQRAAEHESQRLFPEYQSRATTEATGGYSHSSSAMGLTTPPAQSQATFDSPREQSPTNKAVVSPVSVLIHVPVCSAPKLAMASVPAPNVLPHLAQMPVLMPVSTPFPTFVPAPTFSLVPASTPTPIPTKPLLPAPSPVQSFAGTPTVSCVPTSVPAPSSTKVPTLTSVPTPAPPVAPAPPALTPFLGLASLQPLSSSIPNSSVQRAQSVPSVWSVVHSDVTVRQPATVVQTPMAAMWGPQHTLRAVSETVN</sequence>
<evidence type="ECO:0000256" key="3">
    <source>
        <dbReference type="ARBA" id="ARBA00023125"/>
    </source>
</evidence>
<feature type="region of interest" description="Disordered" evidence="9">
    <location>
        <begin position="1"/>
        <end position="52"/>
    </location>
</feature>
<keyword evidence="5" id="KW-0804">Transcription</keyword>
<dbReference type="InParanoid" id="A0A674EA44"/>
<evidence type="ECO:0000313" key="12">
    <source>
        <dbReference type="Proteomes" id="UP000472277"/>
    </source>
</evidence>
<evidence type="ECO:0000256" key="6">
    <source>
        <dbReference type="ARBA" id="ARBA00023242"/>
    </source>
</evidence>
<dbReference type="InterPro" id="IPR001356">
    <property type="entry name" value="HD"/>
</dbReference>
<reference evidence="11" key="1">
    <citation type="submission" date="2025-08" db="UniProtKB">
        <authorList>
            <consortium name="Ensembl"/>
        </authorList>
    </citation>
    <scope>IDENTIFICATION</scope>
</reference>